<feature type="domain" description="Protein kinase" evidence="6">
    <location>
        <begin position="1295"/>
        <end position="1551"/>
    </location>
</feature>
<dbReference type="SUPFAM" id="SSF81901">
    <property type="entry name" value="HCP-like"/>
    <property type="match status" value="1"/>
</dbReference>
<dbReference type="Proteomes" id="UP000022910">
    <property type="component" value="Unassembled WGS sequence"/>
</dbReference>
<keyword evidence="1" id="KW-0808">Transferase</keyword>
<dbReference type="OrthoDB" id="2351606at2759"/>
<organism evidence="7 8">
    <name type="scientific">Rhizophagus irregularis (strain DAOM 197198w)</name>
    <name type="common">Glomus intraradices</name>
    <dbReference type="NCBI Taxonomy" id="1432141"/>
    <lineage>
        <taxon>Eukaryota</taxon>
        <taxon>Fungi</taxon>
        <taxon>Fungi incertae sedis</taxon>
        <taxon>Mucoromycota</taxon>
        <taxon>Glomeromycotina</taxon>
        <taxon>Glomeromycetes</taxon>
        <taxon>Glomerales</taxon>
        <taxon>Glomeraceae</taxon>
        <taxon>Rhizophagus</taxon>
    </lineage>
</organism>
<dbReference type="InterPro" id="IPR036537">
    <property type="entry name" value="Adaptor_Cbl_N_dom_sf"/>
</dbReference>
<dbReference type="GO" id="GO:0004674">
    <property type="term" value="F:protein serine/threonine kinase activity"/>
    <property type="evidence" value="ECO:0007669"/>
    <property type="project" value="TreeGrafter"/>
</dbReference>
<dbReference type="GO" id="GO:0004713">
    <property type="term" value="F:protein tyrosine kinase activity"/>
    <property type="evidence" value="ECO:0007669"/>
    <property type="project" value="InterPro"/>
</dbReference>
<proteinExistence type="predicted"/>
<comment type="caution">
    <text evidence="7">The sequence shown here is derived from an EMBL/GenBank/DDBJ whole genome shotgun (WGS) entry which is preliminary data.</text>
</comment>
<evidence type="ECO:0000313" key="7">
    <source>
        <dbReference type="EMBL" id="EXX79681.1"/>
    </source>
</evidence>
<dbReference type="InterPro" id="IPR020635">
    <property type="entry name" value="Tyr_kinase_cat_dom"/>
</dbReference>
<dbReference type="SMART" id="SM00671">
    <property type="entry name" value="SEL1"/>
    <property type="match status" value="2"/>
</dbReference>
<dbReference type="Gene3D" id="1.25.40.10">
    <property type="entry name" value="Tetratricopeptide repeat domain"/>
    <property type="match status" value="1"/>
</dbReference>
<keyword evidence="8" id="KW-1185">Reference proteome</keyword>
<accession>A0A015M403</accession>
<dbReference type="SMART" id="SM00219">
    <property type="entry name" value="TyrKc"/>
    <property type="match status" value="3"/>
</dbReference>
<feature type="domain" description="Protein kinase" evidence="6">
    <location>
        <begin position="111"/>
        <end position="379"/>
    </location>
</feature>
<dbReference type="EMBL" id="JEMT01001820">
    <property type="protein sequence ID" value="EXX79681.1"/>
    <property type="molecule type" value="Genomic_DNA"/>
</dbReference>
<dbReference type="Pfam" id="PF08238">
    <property type="entry name" value="Sel1"/>
    <property type="match status" value="2"/>
</dbReference>
<keyword evidence="4" id="KW-0067">ATP-binding</keyword>
<dbReference type="GO" id="GO:0007166">
    <property type="term" value="P:cell surface receptor signaling pathway"/>
    <property type="evidence" value="ECO:0007669"/>
    <property type="project" value="InterPro"/>
</dbReference>
<dbReference type="PROSITE" id="PS00109">
    <property type="entry name" value="PROTEIN_KINASE_TYR"/>
    <property type="match status" value="3"/>
</dbReference>
<dbReference type="InterPro" id="IPR000719">
    <property type="entry name" value="Prot_kinase_dom"/>
</dbReference>
<evidence type="ECO:0000259" key="6">
    <source>
        <dbReference type="PROSITE" id="PS50011"/>
    </source>
</evidence>
<evidence type="ECO:0000256" key="5">
    <source>
        <dbReference type="SAM" id="MobiDB-lite"/>
    </source>
</evidence>
<dbReference type="InterPro" id="IPR059179">
    <property type="entry name" value="MLKL-like_MCAfunc"/>
</dbReference>
<dbReference type="InterPro" id="IPR001245">
    <property type="entry name" value="Ser-Thr/Tyr_kinase_cat_dom"/>
</dbReference>
<evidence type="ECO:0000256" key="3">
    <source>
        <dbReference type="ARBA" id="ARBA00022777"/>
    </source>
</evidence>
<dbReference type="InterPro" id="IPR051681">
    <property type="entry name" value="Ser/Thr_Kinases-Pseudokinases"/>
</dbReference>
<feature type="domain" description="Protein kinase" evidence="6">
    <location>
        <begin position="1823"/>
        <end position="2092"/>
    </location>
</feature>
<evidence type="ECO:0000256" key="1">
    <source>
        <dbReference type="ARBA" id="ARBA00022679"/>
    </source>
</evidence>
<dbReference type="InterPro" id="IPR006597">
    <property type="entry name" value="Sel1-like"/>
</dbReference>
<dbReference type="PANTHER" id="PTHR44329:SF288">
    <property type="entry name" value="MITOGEN-ACTIVATED PROTEIN KINASE KINASE KINASE 20"/>
    <property type="match status" value="1"/>
</dbReference>
<evidence type="ECO:0000313" key="8">
    <source>
        <dbReference type="Proteomes" id="UP000022910"/>
    </source>
</evidence>
<dbReference type="InterPro" id="IPR008266">
    <property type="entry name" value="Tyr_kinase_AS"/>
</dbReference>
<name>A0A015M403_RHIIW</name>
<dbReference type="HOGENOM" id="CLU_000578_0_0_1"/>
<dbReference type="SUPFAM" id="SSF56112">
    <property type="entry name" value="Protein kinase-like (PK-like)"/>
    <property type="match status" value="4"/>
</dbReference>
<feature type="region of interest" description="Disordered" evidence="5">
    <location>
        <begin position="2595"/>
        <end position="2624"/>
    </location>
</feature>
<dbReference type="CDD" id="cd21037">
    <property type="entry name" value="MLKL_NTD"/>
    <property type="match status" value="3"/>
</dbReference>
<dbReference type="InterPro" id="IPR011009">
    <property type="entry name" value="Kinase-like_dom_sf"/>
</dbReference>
<reference evidence="7 8" key="1">
    <citation type="submission" date="2014-02" db="EMBL/GenBank/DDBJ databases">
        <title>Single nucleus genome sequencing reveals high similarity among nuclei of an endomycorrhizal fungus.</title>
        <authorList>
            <person name="Lin K."/>
            <person name="Geurts R."/>
            <person name="Zhang Z."/>
            <person name="Limpens E."/>
            <person name="Saunders D.G."/>
            <person name="Mu D."/>
            <person name="Pang E."/>
            <person name="Cao H."/>
            <person name="Cha H."/>
            <person name="Lin T."/>
            <person name="Zhou Q."/>
            <person name="Shang Y."/>
            <person name="Li Y."/>
            <person name="Ivanov S."/>
            <person name="Sharma T."/>
            <person name="Velzen R.V."/>
            <person name="Ruijter N.D."/>
            <person name="Aanen D.K."/>
            <person name="Win J."/>
            <person name="Kamoun S."/>
            <person name="Bisseling T."/>
            <person name="Huang S."/>
        </authorList>
    </citation>
    <scope>NUCLEOTIDE SEQUENCE [LARGE SCALE GENOMIC DNA]</scope>
    <source>
        <strain evidence="8">DAOM197198w</strain>
    </source>
</reference>
<dbReference type="GO" id="GO:0005524">
    <property type="term" value="F:ATP binding"/>
    <property type="evidence" value="ECO:0007669"/>
    <property type="project" value="UniProtKB-KW"/>
</dbReference>
<dbReference type="PANTHER" id="PTHR44329">
    <property type="entry name" value="SERINE/THREONINE-PROTEIN KINASE TNNI3K-RELATED"/>
    <property type="match status" value="1"/>
</dbReference>
<dbReference type="PROSITE" id="PS50011">
    <property type="entry name" value="PROTEIN_KINASE_DOM"/>
    <property type="match status" value="4"/>
</dbReference>
<dbReference type="Gene3D" id="1.20.930.20">
    <property type="entry name" value="Adaptor protein Cbl, N-terminal domain"/>
    <property type="match status" value="3"/>
</dbReference>
<evidence type="ECO:0000256" key="2">
    <source>
        <dbReference type="ARBA" id="ARBA00022741"/>
    </source>
</evidence>
<keyword evidence="2" id="KW-0547">Nucleotide-binding</keyword>
<sequence>MELTQKPEKWKYNDEYQVHVSNSLTESDNVDEKTVYMEDLKKREEVYGICAECNEPGTGKEWCQPCNARRFEKNFINWTSGKKDIDELIQNSQITAVHSTKCLEWIPYENFKNIVPINKGSSSKIYSADWPEGNIFSWNIEYQEWKRYSNKKVALKSSANSSDINIDFLNEVKFHIQIYTKNIIQCYGITQDPNTKDYMMVLQYCKDGSLRDYIYQSEKHINYFLKIDHLFQISRGLLYIHKSGKIHRDLHSGNILFDNIPYISDFGLCQSATNNKKQEVYGVTPYIAPEVLREYKYTKATDIYSFGILMNEYISQEFPYNDIPHDHILTVNICSKGLRPKISENTPKLFADLITKCWDTKAENRPTVKELCKTLNIWNKEKYNNNSEIYFQINKCKQNESIRTHLVENLSSEQQIIQQLKLNHGLFLDGCSIKPSEHAIFVEDGELSMSLYDDQPIVYISVNESVNDHDSCINSLSFNSDESINYDKTLQPSDICINFPVAEITYTANLTESFLNSSYDVTPLSIKYGHLFARKILVGGKIFIDDLELATSTQEDLFKSYLTWAYSLAKYNKENPFTNLLTPDDFFPRIRTLDGENLNSYDKLTNWMMNLYKKNIVDIISYNDFILVSELRSNKSSSIDEKQPGVFNFKERLSFEDWAVYANLIRWINESHLFQGLMIDKQFELMRSKKMAINFTKIPKVESSNKFYMKMMSPTTKVEEFLTSNNIFSIKDVESFPFIKELINSENISYKDYVHFLVKLEQYRITSDISPSEEFKQAIEKALESMKPLMCLQDVFDEYGHFFPLNVVLGKSLKNILPNSLPYKIDLRTVSVDSLKSHLDKLNISYLLTEKGDVIDKNNLSNWIQNTNDDLEVIEFENIVSLHRILEIEQQKKIDVILNRKGNLKIIMTGIDELKDLNINNTEHYKRINIEPSLEDEDYEVFGSVISKYNLKSEDFLVTFELYDINGFSIMIKTLKNTNINITECYILWMVIGNPSKLSVFSPRNREFQVDCIKESVELQPNNFYYPVKTSYELSEGCTISVNAYCSTANYEPINIKIKLAGWSEDCIYLQIIETNLDSSDISDDYDQLTSIEITVCVLYSNYENLEIDNKEVECSLNLIGCILTESTKVIPFSKFFPLISEISNMFNEIIEITQTAEHNKRICDILKQRIDAADLAVLNVITHIKNFMSEISQMKTLLKYIQAKSIEKTFDDLRKDFDNCINSLAFTITIKNSYELEQLKADQEDLTKYLENTSNDNITEVETIMKLKNKNSLNIPKTNNNSYAHQLEIIDYEKTEEKPRKNGRVTKWVSAKNKSEGFAFKIIHEEEKNTVQNQITILKGLHDWQNIIRIYGLTCEGNIKFLVSEWAKYGNLREYYTNYKDRFNLRLKLRISLDIARGLNYLSSVEIVHRDIRTENILITLYETAKLANFKLSRSLSASTLKQSQNLERVRYCAPELLKRAHNFKYDHKCEVYSFGILLWEIAEERTPYKQYKDIVKITDMVCNYKYRESFSKDSQMPSSFINLALKAVDHDPKFRPEISKMLEVLNNCFEESKTQVSYIPDIPQNLEATSKHILQNEYAILDDNLQNLTVASSSSSSTIVEEIVPFAKFHPLINEIRSILNEIIEITQVAEHNKRICDVLKLRVYAVDLAIFELNVMRNNQEFYNRRNYSSLQSLISVIMQIKKFITDISQMKNLIKLKYVHPEKIEKTFKELCREFDICIINIDLVSFRDMVNNRINRIRPDESLKSDQDFSNYFAKIIEEIGIDIKELSNEFISMVLKVDAMNNTMEKLLDEKNYSKNDNDKNVNDKSNEMIQSKIDKIFVIRQLRISDYEKTDEKPRKDGRVTKWVNIKNEGEEVAFKITSEKERANIQNQVTILKALHDWQNFARIYGLTCEKNKWYLVSEWAEYGNLREYYTNHKDRFDIRLKLRISRDIACGLNFLRTFDIVHRDVRAKNILITLHETAKLANFKFSRSLFAATLKQSQNLERVRYCAPELLERAHNFKYDHKCEVYSFGILLWEIAEERTPYEQYKDIVKITDMVCSHKYRESFSKDSRMPLSFIDLALKAVDHDLKLRPEISKMLEVLNNCFEESKTQVSEEIVSFSKFLPLINEIRSIHDEITEIAQAAEHNKRICDVLKLRVYAVNLATFELNVMRNNQKLFNRRNYSSLQSLVTVITQIKKFITDISQMKKLKYVQPKNIEKTFKDLCKEFDICIINIDLASFRDMVNNRIRSEEETKSLKLDQEDLSDYLAKNIEEVGIDIKGLSNKFTSMVVKVNAMNNAMEKLLDEQTKQQSKNDNDKTVNDKLKQMIQSKIDKIFVIRQLRISDYEKTDKEPRKDGRVTKWVNIKNKGEEFAFKIVTEEERANVQNQVTILKELHDWQNITRIYGLTCEGNKWFLVSEWAEYGNLREYYTNYKDRFDIRLKLRMSRDIARGLNFLRAIEIVHRDIRAENILITLYETAKLANFKFSRSLFAATLKQSQNLERVRYCAPELLERAHNFKYDHKCEVYSFGILLWEIAEERTPYEQYNDIVRITDLVRDKKYRESFSKDSRMPQSYMELANKAVNHDPEFRPKITDTFEVLSRCFEEYEKPHSKSSSNPKSSQYQNITLSSSEPIPNPESIINRDEYAIKTSSDYELFKYMTLAEAAKQHKMVDRQGKPGDTKTAYKCFESYADADTTVRNKIVAKYYKAYYISRGLVDNIEVKDKDRIVAELYKEVADDEANEFPEAKLRYGDCLYNGKGVEKNLPEALKYFEEAADNGYKVAMYNAGKLYYNGYGVERNKEKAIRYMKLAIYNEYEPAMKFCRDNNINLN</sequence>
<evidence type="ECO:0000256" key="4">
    <source>
        <dbReference type="ARBA" id="ARBA00022840"/>
    </source>
</evidence>
<keyword evidence="3" id="KW-0418">Kinase</keyword>
<gene>
    <name evidence="7" type="ORF">RirG_003260</name>
</gene>
<dbReference type="Pfam" id="PF07714">
    <property type="entry name" value="PK_Tyr_Ser-Thr"/>
    <property type="match status" value="4"/>
</dbReference>
<dbReference type="Gene3D" id="1.10.510.10">
    <property type="entry name" value="Transferase(Phosphotransferase) domain 1"/>
    <property type="match status" value="4"/>
</dbReference>
<feature type="domain" description="Protein kinase" evidence="6">
    <location>
        <begin position="2307"/>
        <end position="2590"/>
    </location>
</feature>
<dbReference type="InterPro" id="IPR011990">
    <property type="entry name" value="TPR-like_helical_dom_sf"/>
</dbReference>
<protein>
    <submittedName>
        <fullName evidence="7">Cdc15p</fullName>
    </submittedName>
</protein>
<feature type="compositionally biased region" description="Low complexity" evidence="5">
    <location>
        <begin position="2615"/>
        <end position="2624"/>
    </location>
</feature>